<feature type="binding site" evidence="8">
    <location>
        <position position="59"/>
    </location>
    <ligand>
        <name>[4Fe-4S] cluster</name>
        <dbReference type="ChEBI" id="CHEBI:49883"/>
        <label>2</label>
        <note>4Fe-4S-S-AdoMet</note>
    </ligand>
</feature>
<evidence type="ECO:0000256" key="1">
    <source>
        <dbReference type="ARBA" id="ARBA00022485"/>
    </source>
</evidence>
<comment type="cofactor">
    <cofactor evidence="8">
        <name>[4Fe-4S] cluster</name>
        <dbReference type="ChEBI" id="CHEBI:49883"/>
    </cofactor>
    <text evidence="8">Binds 2 [4Fe-4S] clusters per subunit. One cluster is coordinated with 3 cysteines and an exchangeable S-adenosyl-L-methionine.</text>
</comment>
<dbReference type="SFLD" id="SFLDG01058">
    <property type="entry name" value="lipoyl_synthase_like"/>
    <property type="match status" value="1"/>
</dbReference>
<dbReference type="GO" id="GO:0016992">
    <property type="term" value="F:lipoate synthase activity"/>
    <property type="evidence" value="ECO:0007669"/>
    <property type="project" value="UniProtKB-EC"/>
</dbReference>
<feature type="domain" description="Radical SAM core" evidence="9">
    <location>
        <begin position="45"/>
        <end position="261"/>
    </location>
</feature>
<keyword evidence="3 8" id="KW-0949">S-adenosyl-L-methionine</keyword>
<comment type="similarity">
    <text evidence="8">Belongs to the radical SAM superfamily. Lipoyl synthase family.</text>
</comment>
<dbReference type="SMART" id="SM00729">
    <property type="entry name" value="Elp3"/>
    <property type="match status" value="1"/>
</dbReference>
<keyword evidence="8" id="KW-0963">Cytoplasm</keyword>
<protein>
    <recommendedName>
        <fullName evidence="8">Lipoyl synthase</fullName>
        <ecNumber evidence="8">2.8.1.8</ecNumber>
    </recommendedName>
    <alternativeName>
        <fullName evidence="8">Lip-syn</fullName>
        <shortName evidence="8">LS</shortName>
    </alternativeName>
    <alternativeName>
        <fullName evidence="8">Lipoate synthase</fullName>
    </alternativeName>
    <alternativeName>
        <fullName evidence="8">Lipoic acid synthase</fullName>
    </alternativeName>
    <alternativeName>
        <fullName evidence="8">Sulfur insertion protein LipA</fullName>
    </alternativeName>
</protein>
<reference evidence="10 11" key="1">
    <citation type="submission" date="2024-11" db="EMBL/GenBank/DDBJ databases">
        <authorList>
            <person name="Heng Y.C."/>
            <person name="Lim A.C.H."/>
            <person name="Lee J.K.Y."/>
            <person name="Kittelmann S."/>
        </authorList>
    </citation>
    <scope>NUCLEOTIDE SEQUENCE [LARGE SCALE GENOMIC DNA]</scope>
    <source>
        <strain evidence="10 11">WILCCON 0202</strain>
    </source>
</reference>
<dbReference type="EMBL" id="JBJHZY010000005">
    <property type="protein sequence ID" value="MFL0270030.1"/>
    <property type="molecule type" value="Genomic_DNA"/>
</dbReference>
<dbReference type="Pfam" id="PF04055">
    <property type="entry name" value="Radical_SAM"/>
    <property type="match status" value="1"/>
</dbReference>
<dbReference type="InterPro" id="IPR006638">
    <property type="entry name" value="Elp3/MiaA/NifB-like_rSAM"/>
</dbReference>
<comment type="caution">
    <text evidence="10">The sequence shown here is derived from an EMBL/GenBank/DDBJ whole genome shotgun (WGS) entry which is preliminary data.</text>
</comment>
<dbReference type="SUPFAM" id="SSF102114">
    <property type="entry name" value="Radical SAM enzymes"/>
    <property type="match status" value="1"/>
</dbReference>
<evidence type="ECO:0000256" key="7">
    <source>
        <dbReference type="ARBA" id="ARBA00047326"/>
    </source>
</evidence>
<proteinExistence type="inferred from homology"/>
<dbReference type="HAMAP" id="MF_00206">
    <property type="entry name" value="Lipoyl_synth"/>
    <property type="match status" value="1"/>
</dbReference>
<feature type="binding site" evidence="8">
    <location>
        <position position="66"/>
    </location>
    <ligand>
        <name>[4Fe-4S] cluster</name>
        <dbReference type="ChEBI" id="CHEBI:49883"/>
        <label>2</label>
        <note>4Fe-4S-S-AdoMet</note>
    </ligand>
</feature>
<comment type="catalytic activity">
    <reaction evidence="7 8">
        <text>[[Fe-S] cluster scaffold protein carrying a second [4Fe-4S](2+) cluster] + N(6)-octanoyl-L-lysyl-[protein] + 2 oxidized [2Fe-2S]-[ferredoxin] + 2 S-adenosyl-L-methionine + 4 H(+) = [[Fe-S] cluster scaffold protein] + N(6)-[(R)-dihydrolipoyl]-L-lysyl-[protein] + 4 Fe(3+) + 2 hydrogen sulfide + 2 5'-deoxyadenosine + 2 L-methionine + 2 reduced [2Fe-2S]-[ferredoxin]</text>
        <dbReference type="Rhea" id="RHEA:16585"/>
        <dbReference type="Rhea" id="RHEA-COMP:9928"/>
        <dbReference type="Rhea" id="RHEA-COMP:10000"/>
        <dbReference type="Rhea" id="RHEA-COMP:10001"/>
        <dbReference type="Rhea" id="RHEA-COMP:10475"/>
        <dbReference type="Rhea" id="RHEA-COMP:14568"/>
        <dbReference type="Rhea" id="RHEA-COMP:14569"/>
        <dbReference type="ChEBI" id="CHEBI:15378"/>
        <dbReference type="ChEBI" id="CHEBI:17319"/>
        <dbReference type="ChEBI" id="CHEBI:29034"/>
        <dbReference type="ChEBI" id="CHEBI:29919"/>
        <dbReference type="ChEBI" id="CHEBI:33722"/>
        <dbReference type="ChEBI" id="CHEBI:33737"/>
        <dbReference type="ChEBI" id="CHEBI:33738"/>
        <dbReference type="ChEBI" id="CHEBI:57844"/>
        <dbReference type="ChEBI" id="CHEBI:59789"/>
        <dbReference type="ChEBI" id="CHEBI:78809"/>
        <dbReference type="ChEBI" id="CHEBI:83100"/>
        <dbReference type="EC" id="2.8.1.8"/>
    </reaction>
</comment>
<dbReference type="PIRSF" id="PIRSF005963">
    <property type="entry name" value="Lipoyl_synth"/>
    <property type="match status" value="1"/>
</dbReference>
<keyword evidence="5 8" id="KW-0408">Iron</keyword>
<evidence type="ECO:0000313" key="11">
    <source>
        <dbReference type="Proteomes" id="UP001623661"/>
    </source>
</evidence>
<comment type="subcellular location">
    <subcellularLocation>
        <location evidence="8">Cytoplasm</location>
    </subcellularLocation>
</comment>
<feature type="binding site" evidence="8">
    <location>
        <position position="44"/>
    </location>
    <ligand>
        <name>[4Fe-4S] cluster</name>
        <dbReference type="ChEBI" id="CHEBI:49883"/>
        <label>1</label>
    </ligand>
</feature>
<evidence type="ECO:0000256" key="2">
    <source>
        <dbReference type="ARBA" id="ARBA00022679"/>
    </source>
</evidence>
<dbReference type="PANTHER" id="PTHR10949">
    <property type="entry name" value="LIPOYL SYNTHASE"/>
    <property type="match status" value="1"/>
</dbReference>
<dbReference type="InterPro" id="IPR007197">
    <property type="entry name" value="rSAM"/>
</dbReference>
<gene>
    <name evidence="8 10" type="primary">lipA</name>
    <name evidence="10" type="ORF">ACJDUH_18285</name>
</gene>
<sequence>MDKKPSWLKVNYNKEAVEEISSLMANLKLNTVCKEANCPNLGECYKNRTATFMILGSVCTRHCRFCNVTKGFTQAVDPMEPKHLAEAVKELKLKHVVITSVTRDDLSDGGAEHFAETINEVRKLNPDTTIEVLIPDLKGEAKNLDIIIKANPEVINHNIETVKSLYSKVRPEANYERSLKVISYIKSKAPSIYTKTGIMVGLGETDEEIYELMDDSLRAGCDIFTIGQYLQPSKHHIELKEYVTPEKFEEYRKIGIEKGFKYIASSPLVRSSYRAEEALNYEGDGRCSI</sequence>
<organism evidence="10 11">
    <name type="scientific">Candidatus Clostridium radicumherbarum</name>
    <dbReference type="NCBI Taxonomy" id="3381662"/>
    <lineage>
        <taxon>Bacteria</taxon>
        <taxon>Bacillati</taxon>
        <taxon>Bacillota</taxon>
        <taxon>Clostridia</taxon>
        <taxon>Eubacteriales</taxon>
        <taxon>Clostridiaceae</taxon>
        <taxon>Clostridium</taxon>
    </lineage>
</organism>
<feature type="binding site" evidence="8">
    <location>
        <position position="63"/>
    </location>
    <ligand>
        <name>[4Fe-4S] cluster</name>
        <dbReference type="ChEBI" id="CHEBI:49883"/>
        <label>2</label>
        <note>4Fe-4S-S-AdoMet</note>
    </ligand>
</feature>
<evidence type="ECO:0000256" key="5">
    <source>
        <dbReference type="ARBA" id="ARBA00023004"/>
    </source>
</evidence>
<dbReference type="EC" id="2.8.1.8" evidence="8"/>
<keyword evidence="11" id="KW-1185">Reference proteome</keyword>
<keyword evidence="2 8" id="KW-0808">Transferase</keyword>
<keyword evidence="6 8" id="KW-0411">Iron-sulfur</keyword>
<dbReference type="Gene3D" id="3.20.20.70">
    <property type="entry name" value="Aldolase class I"/>
    <property type="match status" value="1"/>
</dbReference>
<feature type="binding site" evidence="8">
    <location>
        <position position="272"/>
    </location>
    <ligand>
        <name>[4Fe-4S] cluster</name>
        <dbReference type="ChEBI" id="CHEBI:49883"/>
        <label>1</label>
    </ligand>
</feature>
<dbReference type="InterPro" id="IPR058240">
    <property type="entry name" value="rSAM_sf"/>
</dbReference>
<dbReference type="PANTHER" id="PTHR10949:SF0">
    <property type="entry name" value="LIPOYL SYNTHASE, MITOCHONDRIAL"/>
    <property type="match status" value="1"/>
</dbReference>
<name>A0ABW8TWE3_9CLOT</name>
<evidence type="ECO:0000256" key="4">
    <source>
        <dbReference type="ARBA" id="ARBA00022723"/>
    </source>
</evidence>
<evidence type="ECO:0000313" key="10">
    <source>
        <dbReference type="EMBL" id="MFL0270030.1"/>
    </source>
</evidence>
<feature type="binding site" evidence="8">
    <location>
        <position position="38"/>
    </location>
    <ligand>
        <name>[4Fe-4S] cluster</name>
        <dbReference type="ChEBI" id="CHEBI:49883"/>
        <label>1</label>
    </ligand>
</feature>
<evidence type="ECO:0000259" key="9">
    <source>
        <dbReference type="PROSITE" id="PS51918"/>
    </source>
</evidence>
<dbReference type="RefSeq" id="WP_406766656.1">
    <property type="nucleotide sequence ID" value="NZ_JBJHZY010000005.1"/>
</dbReference>
<dbReference type="NCBIfam" id="TIGR00510">
    <property type="entry name" value="lipA"/>
    <property type="match status" value="1"/>
</dbReference>
<dbReference type="InterPro" id="IPR013785">
    <property type="entry name" value="Aldolase_TIM"/>
</dbReference>
<keyword evidence="1 8" id="KW-0004">4Fe-4S</keyword>
<evidence type="ECO:0000256" key="8">
    <source>
        <dbReference type="HAMAP-Rule" id="MF_00206"/>
    </source>
</evidence>
<dbReference type="Proteomes" id="UP001623661">
    <property type="component" value="Unassembled WGS sequence"/>
</dbReference>
<feature type="binding site" evidence="8">
    <location>
        <position position="33"/>
    </location>
    <ligand>
        <name>[4Fe-4S] cluster</name>
        <dbReference type="ChEBI" id="CHEBI:49883"/>
        <label>1</label>
    </ligand>
</feature>
<dbReference type="InterPro" id="IPR003698">
    <property type="entry name" value="Lipoyl_synth"/>
</dbReference>
<dbReference type="NCBIfam" id="NF009544">
    <property type="entry name" value="PRK12928.1"/>
    <property type="match status" value="1"/>
</dbReference>
<accession>A0ABW8TWE3</accession>
<dbReference type="SFLD" id="SFLDS00029">
    <property type="entry name" value="Radical_SAM"/>
    <property type="match status" value="1"/>
</dbReference>
<dbReference type="NCBIfam" id="NF004019">
    <property type="entry name" value="PRK05481.1"/>
    <property type="match status" value="1"/>
</dbReference>
<evidence type="ECO:0000256" key="3">
    <source>
        <dbReference type="ARBA" id="ARBA00022691"/>
    </source>
</evidence>
<evidence type="ECO:0000256" key="6">
    <source>
        <dbReference type="ARBA" id="ARBA00023014"/>
    </source>
</evidence>
<comment type="function">
    <text evidence="8">Catalyzes the radical-mediated insertion of two sulfur atoms into the C-6 and C-8 positions of the octanoyl moiety bound to the lipoyl domains of lipoate-dependent enzymes, thereby converting the octanoylated domains into lipoylated derivatives.</text>
</comment>
<dbReference type="PROSITE" id="PS51918">
    <property type="entry name" value="RADICAL_SAM"/>
    <property type="match status" value="1"/>
</dbReference>
<comment type="pathway">
    <text evidence="8">Protein modification; protein lipoylation via endogenous pathway; protein N(6)-(lipoyl)lysine from octanoyl-[acyl-carrier-protein]: step 2/2.</text>
</comment>
<keyword evidence="4 8" id="KW-0479">Metal-binding</keyword>
<dbReference type="SFLD" id="SFLDF00271">
    <property type="entry name" value="lipoyl_synthase"/>
    <property type="match status" value="1"/>
</dbReference>